<dbReference type="GO" id="GO:0030042">
    <property type="term" value="P:actin filament depolymerization"/>
    <property type="evidence" value="ECO:0007669"/>
    <property type="project" value="TreeGrafter"/>
</dbReference>
<proteinExistence type="inferred from homology"/>
<evidence type="ECO:0000256" key="4">
    <source>
        <dbReference type="PROSITE-ProRule" id="PRU00221"/>
    </source>
</evidence>
<dbReference type="PANTHER" id="PTHR19856">
    <property type="entry name" value="WD-REPEATCONTAINING PROTEIN WDR1"/>
    <property type="match status" value="1"/>
</dbReference>
<comment type="similarity">
    <text evidence="3">Belongs to the WD repeat AIP1 family.</text>
</comment>
<dbReference type="OrthoDB" id="2306at2759"/>
<dbReference type="PANTHER" id="PTHR19856:SF0">
    <property type="entry name" value="WD REPEAT-CONTAINING PROTEIN 1"/>
    <property type="match status" value="1"/>
</dbReference>
<dbReference type="InterPro" id="IPR015943">
    <property type="entry name" value="WD40/YVTN_repeat-like_dom_sf"/>
</dbReference>
<dbReference type="Gene3D" id="2.130.10.10">
    <property type="entry name" value="YVTN repeat-like/Quinoprotein amine dehydrogenase"/>
    <property type="match status" value="2"/>
</dbReference>
<dbReference type="AlphaFoldDB" id="A0A6C1DXH5"/>
<dbReference type="GO" id="GO:0051015">
    <property type="term" value="F:actin filament binding"/>
    <property type="evidence" value="ECO:0007669"/>
    <property type="project" value="TreeGrafter"/>
</dbReference>
<feature type="repeat" description="WD" evidence="4">
    <location>
        <begin position="581"/>
        <end position="616"/>
    </location>
</feature>
<evidence type="ECO:0000256" key="1">
    <source>
        <dbReference type="ARBA" id="ARBA00022574"/>
    </source>
</evidence>
<dbReference type="FunFam" id="2.130.10.10:FF:000102">
    <property type="entry name" value="Actin-interacting protein 1"/>
    <property type="match status" value="1"/>
</dbReference>
<dbReference type="InterPro" id="IPR036322">
    <property type="entry name" value="WD40_repeat_dom_sf"/>
</dbReference>
<dbReference type="GO" id="GO:0030864">
    <property type="term" value="C:cortical actin cytoskeleton"/>
    <property type="evidence" value="ECO:0007669"/>
    <property type="project" value="TreeGrafter"/>
</dbReference>
<accession>A0A6C1DXH5</accession>
<keyword evidence="6" id="KW-1185">Reference proteome</keyword>
<reference evidence="5 6" key="1">
    <citation type="journal article" date="2019" name="BMC Genomics">
        <title>Chromosome level assembly and comparative genome analysis confirm lager-brewing yeasts originated from a single hybridization.</title>
        <authorList>
            <person name="Salazar A.N."/>
            <person name="Gorter de Vries A.R."/>
            <person name="van den Broek M."/>
            <person name="Brouwers N."/>
            <person name="de la Torre Cortes P."/>
            <person name="Kuijpers N.G.A."/>
            <person name="Daran J.G."/>
            <person name="Abeel T."/>
        </authorList>
    </citation>
    <scope>NUCLEOTIDE SEQUENCE [LARGE SCALE GENOMIC DNA]</scope>
    <source>
        <strain evidence="5 6">CBS 1483</strain>
    </source>
</reference>
<dbReference type="InterPro" id="IPR001680">
    <property type="entry name" value="WD40_rpt"/>
</dbReference>
<dbReference type="PROSITE" id="PS50294">
    <property type="entry name" value="WD_REPEATS_REGION"/>
    <property type="match status" value="1"/>
</dbReference>
<dbReference type="Pfam" id="PF00400">
    <property type="entry name" value="WD40"/>
    <property type="match status" value="5"/>
</dbReference>
<dbReference type="EMBL" id="CP048994">
    <property type="protein sequence ID" value="QID81605.1"/>
    <property type="molecule type" value="Genomic_DNA"/>
</dbReference>
<dbReference type="SUPFAM" id="SSF50978">
    <property type="entry name" value="WD40 repeat-like"/>
    <property type="match status" value="2"/>
</dbReference>
<organism evidence="5 6">
    <name type="scientific">Saccharomyces pastorianus</name>
    <name type="common">Lager yeast</name>
    <name type="synonym">Saccharomyces cerevisiae x Saccharomyces eubayanus</name>
    <dbReference type="NCBI Taxonomy" id="27292"/>
    <lineage>
        <taxon>Eukaryota</taxon>
        <taxon>Fungi</taxon>
        <taxon>Dikarya</taxon>
        <taxon>Ascomycota</taxon>
        <taxon>Saccharomycotina</taxon>
        <taxon>Saccharomycetes</taxon>
        <taxon>Saccharomycetales</taxon>
        <taxon>Saccharomycetaceae</taxon>
        <taxon>Saccharomyces</taxon>
    </lineage>
</organism>
<gene>
    <name evidence="5" type="primary">AIP1_1</name>
    <name evidence="5" type="ORF">GRS66_003993</name>
</gene>
<name>A0A6C1DXH5_SACPS</name>
<evidence type="ECO:0000256" key="2">
    <source>
        <dbReference type="ARBA" id="ARBA00022737"/>
    </source>
</evidence>
<evidence type="ECO:0000313" key="5">
    <source>
        <dbReference type="EMBL" id="QID81605.1"/>
    </source>
</evidence>
<dbReference type="SMART" id="SM00320">
    <property type="entry name" value="WD40"/>
    <property type="match status" value="10"/>
</dbReference>
<protein>
    <submittedName>
        <fullName evidence="5">WD40 repeat-like protein</fullName>
    </submittedName>
</protein>
<keyword evidence="1 4" id="KW-0853">WD repeat</keyword>
<sequence length="616" mass="67413">MMSSISLKEIIPPQPSTQRNFTTHLSYDPTTNAIAYPCGKSAFVRCLGDGDSKVPPVVQFTGHGSSVVTTVKFSPIKGSQYLCSGDESGKVIVWGWTFDKESNSVEVNVKSEFQVLAGPISDISWDFEGRRLCVVGEGRDNFGVFISWDSGNSLGEVSGHSQRINACHLKQSRPMRSMTVGDDGSVVFYQGPPFKFSASDRTHHKQGSFVRDVEFSPDSGEFVITVGSDRKISCFDGKSGEFLKYIEDDQEPVQGGIFALSWLDSQKFATVGADATIRVWDITTSKCVQKWTLDKQQLGNQQVGVVATGNGRIISLSLDGTLNFYELGHDEVLKTISGHNKGITALTVNPLISGSYDGRIMEWSSSSMHQDHSNLIVSLDNSKAQEYSSISWDDTLKVNGITKHEFGSQPKVASANNDGFTAVLTNDDDLLILQSFTGDIIKSVRLNSPGSAVSLSQNYVAVGLEEGNTIQVFKLSDLEVSFDLKTPLRAKPSYISISPSETYIAAGDVMGKILLYDLQSREVKTSRWAFHTSKINAISWKPAEKGANEEEIEEDLVATGSLDTNIFIYSVKRPMKIIKALNAHKDGVNNLLWETPSTLVSSGADACIKRWNVVLE</sequence>
<dbReference type="FunFam" id="2.130.10.10:FF:000167">
    <property type="entry name" value="Actin-interacting protein 1"/>
    <property type="match status" value="1"/>
</dbReference>
<dbReference type="PROSITE" id="PS50082">
    <property type="entry name" value="WD_REPEATS_2"/>
    <property type="match status" value="2"/>
</dbReference>
<evidence type="ECO:0000313" key="6">
    <source>
        <dbReference type="Proteomes" id="UP000501346"/>
    </source>
</evidence>
<keyword evidence="2" id="KW-0677">Repeat</keyword>
<evidence type="ECO:0000256" key="3">
    <source>
        <dbReference type="ARBA" id="ARBA00038366"/>
    </source>
</evidence>
<dbReference type="Proteomes" id="UP000501346">
    <property type="component" value="Chromosome ScXIII"/>
</dbReference>
<feature type="repeat" description="WD" evidence="4">
    <location>
        <begin position="264"/>
        <end position="290"/>
    </location>
</feature>